<dbReference type="AlphaFoldDB" id="A0A2S0WH78"/>
<dbReference type="OrthoDB" id="5184628at2"/>
<proteinExistence type="predicted"/>
<gene>
    <name evidence="1" type="ORF">C3E79_08380</name>
</gene>
<accession>A0A2S0WH78</accession>
<protein>
    <submittedName>
        <fullName evidence="1">Uncharacterized protein</fullName>
    </submittedName>
</protein>
<dbReference type="GO" id="GO:0003677">
    <property type="term" value="F:DNA binding"/>
    <property type="evidence" value="ECO:0007669"/>
    <property type="project" value="InterPro"/>
</dbReference>
<sequence length="108" mass="12209">MDGQAEPGEVVWASVPSDPPRERSLLIIGREHHDLLALLISPAKEHAHSPDWLDIGSGEWESSGEPCWVRVDKTLVVAETDVHRRGASIPLRRFERVAHRLREDYGWA</sequence>
<organism evidence="1 2">
    <name type="scientific">Corynebacterium liangguodongii</name>
    <dbReference type="NCBI Taxonomy" id="2079535"/>
    <lineage>
        <taxon>Bacteria</taxon>
        <taxon>Bacillati</taxon>
        <taxon>Actinomycetota</taxon>
        <taxon>Actinomycetes</taxon>
        <taxon>Mycobacteriales</taxon>
        <taxon>Corynebacteriaceae</taxon>
        <taxon>Corynebacterium</taxon>
    </lineage>
</organism>
<dbReference type="Pfam" id="PF02452">
    <property type="entry name" value="PemK_toxin"/>
    <property type="match status" value="1"/>
</dbReference>
<dbReference type="KEGG" id="clia:C3E79_08380"/>
<reference evidence="2" key="1">
    <citation type="submission" date="2018-01" db="EMBL/GenBank/DDBJ databases">
        <authorList>
            <person name="Li J."/>
        </authorList>
    </citation>
    <scope>NUCLEOTIDE SEQUENCE [LARGE SCALE GENOMIC DNA]</scope>
    <source>
        <strain evidence="2">2184</strain>
    </source>
</reference>
<name>A0A2S0WH78_9CORY</name>
<evidence type="ECO:0000313" key="2">
    <source>
        <dbReference type="Proteomes" id="UP000244754"/>
    </source>
</evidence>
<evidence type="ECO:0000313" key="1">
    <source>
        <dbReference type="EMBL" id="AWB85123.1"/>
    </source>
</evidence>
<dbReference type="InterPro" id="IPR003477">
    <property type="entry name" value="PemK-like"/>
</dbReference>
<dbReference type="Proteomes" id="UP000244754">
    <property type="component" value="Chromosome"/>
</dbReference>
<dbReference type="EMBL" id="CP026948">
    <property type="protein sequence ID" value="AWB85123.1"/>
    <property type="molecule type" value="Genomic_DNA"/>
</dbReference>
<keyword evidence="2" id="KW-1185">Reference proteome</keyword>